<organism evidence="1 2">
    <name type="scientific">Ridgeia piscesae</name>
    <name type="common">Tubeworm</name>
    <dbReference type="NCBI Taxonomy" id="27915"/>
    <lineage>
        <taxon>Eukaryota</taxon>
        <taxon>Metazoa</taxon>
        <taxon>Spiralia</taxon>
        <taxon>Lophotrochozoa</taxon>
        <taxon>Annelida</taxon>
        <taxon>Polychaeta</taxon>
        <taxon>Sedentaria</taxon>
        <taxon>Canalipalpata</taxon>
        <taxon>Sabellida</taxon>
        <taxon>Siboglinidae</taxon>
        <taxon>Ridgeia</taxon>
    </lineage>
</organism>
<gene>
    <name evidence="1" type="ORF">NP493_262g03041</name>
</gene>
<evidence type="ECO:0000313" key="2">
    <source>
        <dbReference type="Proteomes" id="UP001209878"/>
    </source>
</evidence>
<evidence type="ECO:0000313" key="1">
    <source>
        <dbReference type="EMBL" id="KAK2184523.1"/>
    </source>
</evidence>
<comment type="caution">
    <text evidence="1">The sequence shown here is derived from an EMBL/GenBank/DDBJ whole genome shotgun (WGS) entry which is preliminary data.</text>
</comment>
<dbReference type="Proteomes" id="UP001209878">
    <property type="component" value="Unassembled WGS sequence"/>
</dbReference>
<keyword evidence="2" id="KW-1185">Reference proteome</keyword>
<dbReference type="EMBL" id="JAODUO010000263">
    <property type="protein sequence ID" value="KAK2184523.1"/>
    <property type="molecule type" value="Genomic_DNA"/>
</dbReference>
<sequence length="103" mass="11948">MDALTHTERVSVCPNCNTEVPNEPSPRELNDMRHEARLRLLKAQKISYWKQFEHGMVSREAVRKLVELVDTAADIKDAFIETEEIKKTWQVKGFLTRVVSSHI</sequence>
<accession>A0AAD9NXW0</accession>
<dbReference type="AlphaFoldDB" id="A0AAD9NXW0"/>
<reference evidence="1" key="1">
    <citation type="journal article" date="2023" name="Mol. Biol. Evol.">
        <title>Third-Generation Sequencing Reveals the Adaptive Role of the Epigenome in Three Deep-Sea Polychaetes.</title>
        <authorList>
            <person name="Perez M."/>
            <person name="Aroh O."/>
            <person name="Sun Y."/>
            <person name="Lan Y."/>
            <person name="Juniper S.K."/>
            <person name="Young C.R."/>
            <person name="Angers B."/>
            <person name="Qian P.Y."/>
        </authorList>
    </citation>
    <scope>NUCLEOTIDE SEQUENCE</scope>
    <source>
        <strain evidence="1">R07B-5</strain>
    </source>
</reference>
<protein>
    <submittedName>
        <fullName evidence="1">Uncharacterized protein</fullName>
    </submittedName>
</protein>
<proteinExistence type="predicted"/>
<name>A0AAD9NXW0_RIDPI</name>